<feature type="compositionally biased region" description="Basic residues" evidence="1">
    <location>
        <begin position="189"/>
        <end position="201"/>
    </location>
</feature>
<protein>
    <submittedName>
        <fullName evidence="2">Uncharacterized protein</fullName>
    </submittedName>
</protein>
<dbReference type="EMBL" id="CAUYUJ010008532">
    <property type="protein sequence ID" value="CAK0824197.1"/>
    <property type="molecule type" value="Genomic_DNA"/>
</dbReference>
<evidence type="ECO:0000313" key="2">
    <source>
        <dbReference type="EMBL" id="CAK0824197.1"/>
    </source>
</evidence>
<feature type="non-terminal residue" evidence="2">
    <location>
        <position position="1"/>
    </location>
</feature>
<proteinExistence type="predicted"/>
<evidence type="ECO:0000313" key="3">
    <source>
        <dbReference type="Proteomes" id="UP001189429"/>
    </source>
</evidence>
<comment type="caution">
    <text evidence="2">The sequence shown here is derived from an EMBL/GenBank/DDBJ whole genome shotgun (WGS) entry which is preliminary data.</text>
</comment>
<evidence type="ECO:0000256" key="1">
    <source>
        <dbReference type="SAM" id="MobiDB-lite"/>
    </source>
</evidence>
<accession>A0ABN9RXS9</accession>
<sequence>RPAAAPRRQAWALPRTAAAASCPAAALEAEDALHGCLAEAWAHRLDYAGPAARLLEAGSWLDIDPPELEHVSAESVGVSCVIADLEYRLVEYVLEVRRCDGAPRGGAPLRVYYARTGAQRKVDDVLFEVPRRRPAGVPVWEPGGVYQFRLTGRCCRREMAYLHHPNHSRLVPQQVASEWSRPAPLLPPRPRRARPGRPRAE</sequence>
<dbReference type="Proteomes" id="UP001189429">
    <property type="component" value="Unassembled WGS sequence"/>
</dbReference>
<reference evidence="2" key="1">
    <citation type="submission" date="2023-10" db="EMBL/GenBank/DDBJ databases">
        <authorList>
            <person name="Chen Y."/>
            <person name="Shah S."/>
            <person name="Dougan E. K."/>
            <person name="Thang M."/>
            <person name="Chan C."/>
        </authorList>
    </citation>
    <scope>NUCLEOTIDE SEQUENCE [LARGE SCALE GENOMIC DNA]</scope>
</reference>
<keyword evidence="3" id="KW-1185">Reference proteome</keyword>
<gene>
    <name evidence="2" type="ORF">PCOR1329_LOCUS24666</name>
</gene>
<organism evidence="2 3">
    <name type="scientific">Prorocentrum cordatum</name>
    <dbReference type="NCBI Taxonomy" id="2364126"/>
    <lineage>
        <taxon>Eukaryota</taxon>
        <taxon>Sar</taxon>
        <taxon>Alveolata</taxon>
        <taxon>Dinophyceae</taxon>
        <taxon>Prorocentrales</taxon>
        <taxon>Prorocentraceae</taxon>
        <taxon>Prorocentrum</taxon>
    </lineage>
</organism>
<feature type="region of interest" description="Disordered" evidence="1">
    <location>
        <begin position="181"/>
        <end position="201"/>
    </location>
</feature>
<name>A0ABN9RXS9_9DINO</name>